<feature type="compositionally biased region" description="Polar residues" evidence="4">
    <location>
        <begin position="604"/>
        <end position="613"/>
    </location>
</feature>
<dbReference type="Pfam" id="PF00439">
    <property type="entry name" value="Bromodomain"/>
    <property type="match status" value="1"/>
</dbReference>
<feature type="region of interest" description="Disordered" evidence="4">
    <location>
        <begin position="922"/>
        <end position="963"/>
    </location>
</feature>
<feature type="compositionally biased region" description="Polar residues" evidence="4">
    <location>
        <begin position="230"/>
        <end position="242"/>
    </location>
</feature>
<feature type="region of interest" description="Disordered" evidence="4">
    <location>
        <begin position="791"/>
        <end position="814"/>
    </location>
</feature>
<feature type="region of interest" description="Disordered" evidence="4">
    <location>
        <begin position="176"/>
        <end position="242"/>
    </location>
</feature>
<evidence type="ECO:0000256" key="1">
    <source>
        <dbReference type="ARBA" id="ARBA00023117"/>
    </source>
</evidence>
<feature type="compositionally biased region" description="Basic and acidic residues" evidence="4">
    <location>
        <begin position="688"/>
        <end position="703"/>
    </location>
</feature>
<feature type="domain" description="Bromo" evidence="5">
    <location>
        <begin position="831"/>
        <end position="901"/>
    </location>
</feature>
<feature type="compositionally biased region" description="Low complexity" evidence="4">
    <location>
        <begin position="589"/>
        <end position="598"/>
    </location>
</feature>
<dbReference type="PANTHER" id="PTHR15398:SF4">
    <property type="entry name" value="BROMODOMAIN-CONTAINING PROTEIN 8 ISOFORM X1"/>
    <property type="match status" value="1"/>
</dbReference>
<dbReference type="KEGG" id="goe:100899100"/>
<feature type="compositionally biased region" description="Low complexity" evidence="4">
    <location>
        <begin position="498"/>
        <end position="526"/>
    </location>
</feature>
<evidence type="ECO:0000259" key="5">
    <source>
        <dbReference type="PROSITE" id="PS50014"/>
    </source>
</evidence>
<feature type="compositionally biased region" description="Basic and acidic residues" evidence="4">
    <location>
        <begin position="724"/>
        <end position="735"/>
    </location>
</feature>
<feature type="compositionally biased region" description="Acidic residues" evidence="4">
    <location>
        <begin position="759"/>
        <end position="769"/>
    </location>
</feature>
<proteinExistence type="predicted"/>
<feature type="compositionally biased region" description="Polar residues" evidence="4">
    <location>
        <begin position="469"/>
        <end position="497"/>
    </location>
</feature>
<feature type="compositionally biased region" description="Polar residues" evidence="4">
    <location>
        <begin position="641"/>
        <end position="670"/>
    </location>
</feature>
<feature type="compositionally biased region" description="Basic and acidic residues" evidence="4">
    <location>
        <begin position="619"/>
        <end position="640"/>
    </location>
</feature>
<dbReference type="SUPFAM" id="SSF47370">
    <property type="entry name" value="Bromodomain"/>
    <property type="match status" value="1"/>
</dbReference>
<keyword evidence="3" id="KW-0175">Coiled coil</keyword>
<dbReference type="PRINTS" id="PR00503">
    <property type="entry name" value="BROMODOMAIN"/>
</dbReference>
<sequence length="963" mass="107781">MAVPPYQLKQKPTDAWSIREKLALASSVERTRDQNWVSVSRQIKPFAETNRPPDWFSQKNCALQYGALLEDVEHPKRKRGEEIATPGSIIVKNLVQERIKELEKLLSDGLEKHERLQRELALLTDDQTDDQKVESMVDEANTAVESEIRQEEVYERWLKERELEAERQRQRRLHALAMKTKKQVRTISDASDSMHSDDSNLVVAPESPLPPPPSSSLLTTLLRSPTQSPNQSPRTCHGSLQSNTVPSVSLQRLSAEPQNTGSNAAVPKPTACSSIQAPTLSKLLEQAPPSAPSTPAASVDATLDDKNQVKLVETVKDEIKVKQEPTFQDTLSAIEDVTSRLQEPPHIAPLDPSIARAVEAVPEVDVGDENIISVIEQLQEDMQRKEEEDNQRKQLMAMQQSREVPPNAVSDPLQAQHPQSETQQAHSIEEMAPLKTPPEPQSVKIASLRDPSRELSRQTQPQKQQSQQEHASGDTQSLERSTQGASSSQAPQQTQHFSPQQIPQTSQTPGQQSESEQQPQQEQQISLQRKEPPMSHSQSQVKQSQQERQHPTHQPQQTQQEEERQAPSESSKFPSSHLDANQDEKQESKSQSAEQKQAVPFPKPTNTKVSAGSQIPAEELPKKVQRDRDSTQKLRNEQKSSIETLKTASAERTSKAPNPTTDAIPQNSVRAQVPKSPQVPRVTEADEEVKTEKREDIKIEPAERSGTTESYPAHGTEEVSGQDSCHEPPVYEEHVASNAELESETLSQRGVKDGHPEQDEMIEEEVSEEEITHDQDHELGVKNTAALESQAAVPAAKNLKESSTDKEKDVDRERDQKIWKKSALLVWRTAANHSNASVFLNPVPEDMAPGYDDIVFKPMDLATIRKNIENGVIKTSMELLRDMMLMFQNAIMYNSADHDVFHMAIEMQDDVVKQIEELMANEASERTGASHPPEGLKRPARHRHSDSDVTSKKPRRSTGFGFK</sequence>
<feature type="compositionally biased region" description="Polar residues" evidence="4">
    <location>
        <begin position="416"/>
        <end position="426"/>
    </location>
</feature>
<evidence type="ECO:0000313" key="6">
    <source>
        <dbReference type="Proteomes" id="UP000694867"/>
    </source>
</evidence>
<dbReference type="Gene3D" id="1.20.920.10">
    <property type="entry name" value="Bromodomain-like"/>
    <property type="match status" value="1"/>
</dbReference>
<evidence type="ECO:0000256" key="2">
    <source>
        <dbReference type="PROSITE-ProRule" id="PRU00035"/>
    </source>
</evidence>
<reference evidence="7" key="1">
    <citation type="submission" date="2025-08" db="UniProtKB">
        <authorList>
            <consortium name="RefSeq"/>
        </authorList>
    </citation>
    <scope>IDENTIFICATION</scope>
</reference>
<evidence type="ECO:0000256" key="4">
    <source>
        <dbReference type="SAM" id="MobiDB-lite"/>
    </source>
</evidence>
<feature type="compositionally biased region" description="Low complexity" evidence="4">
    <location>
        <begin position="215"/>
        <end position="229"/>
    </location>
</feature>
<dbReference type="InterPro" id="IPR001487">
    <property type="entry name" value="Bromodomain"/>
</dbReference>
<dbReference type="RefSeq" id="XP_003737289.1">
    <property type="nucleotide sequence ID" value="XM_003737241.2"/>
</dbReference>
<protein>
    <submittedName>
        <fullName evidence="7">Bromodomain-containing protein 8</fullName>
    </submittedName>
</protein>
<feature type="compositionally biased region" description="Basic and acidic residues" evidence="4">
    <location>
        <begin position="382"/>
        <end position="392"/>
    </location>
</feature>
<name>A0AAJ6QMA9_9ACAR</name>
<dbReference type="CTD" id="10902"/>
<dbReference type="Proteomes" id="UP000694867">
    <property type="component" value="Unplaced"/>
</dbReference>
<feature type="compositionally biased region" description="Low complexity" evidence="4">
    <location>
        <begin position="535"/>
        <end position="544"/>
    </location>
</feature>
<feature type="compositionally biased region" description="Low complexity" evidence="4">
    <location>
        <begin position="458"/>
        <end position="468"/>
    </location>
</feature>
<dbReference type="CDD" id="cd05507">
    <property type="entry name" value="Bromo_brd8_like"/>
    <property type="match status" value="1"/>
</dbReference>
<feature type="region of interest" description="Disordered" evidence="4">
    <location>
        <begin position="382"/>
        <end position="775"/>
    </location>
</feature>
<dbReference type="GO" id="GO:0035267">
    <property type="term" value="C:NuA4 histone acetyltransferase complex"/>
    <property type="evidence" value="ECO:0007669"/>
    <property type="project" value="TreeGrafter"/>
</dbReference>
<evidence type="ECO:0000256" key="3">
    <source>
        <dbReference type="SAM" id="Coils"/>
    </source>
</evidence>
<keyword evidence="6" id="KW-1185">Reference proteome</keyword>
<evidence type="ECO:0000313" key="7">
    <source>
        <dbReference type="RefSeq" id="XP_003737289.1"/>
    </source>
</evidence>
<dbReference type="InterPro" id="IPR036427">
    <property type="entry name" value="Bromodomain-like_sf"/>
</dbReference>
<organism evidence="6 7">
    <name type="scientific">Galendromus occidentalis</name>
    <name type="common">western predatory mite</name>
    <dbReference type="NCBI Taxonomy" id="34638"/>
    <lineage>
        <taxon>Eukaryota</taxon>
        <taxon>Metazoa</taxon>
        <taxon>Ecdysozoa</taxon>
        <taxon>Arthropoda</taxon>
        <taxon>Chelicerata</taxon>
        <taxon>Arachnida</taxon>
        <taxon>Acari</taxon>
        <taxon>Parasitiformes</taxon>
        <taxon>Mesostigmata</taxon>
        <taxon>Gamasina</taxon>
        <taxon>Phytoseioidea</taxon>
        <taxon>Phytoseiidae</taxon>
        <taxon>Typhlodrominae</taxon>
        <taxon>Galendromus</taxon>
    </lineage>
</organism>
<dbReference type="PROSITE" id="PS50014">
    <property type="entry name" value="BROMODOMAIN_2"/>
    <property type="match status" value="1"/>
</dbReference>
<dbReference type="PANTHER" id="PTHR15398">
    <property type="entry name" value="BROMODOMAIN-CONTAINING PROTEIN 8"/>
    <property type="match status" value="1"/>
</dbReference>
<accession>A0AAJ6QMA9</accession>
<dbReference type="GeneID" id="100899100"/>
<dbReference type="SMART" id="SM00297">
    <property type="entry name" value="BROMO"/>
    <property type="match status" value="1"/>
</dbReference>
<feature type="compositionally biased region" description="Basic and acidic residues" evidence="4">
    <location>
        <begin position="798"/>
        <end position="814"/>
    </location>
</feature>
<dbReference type="InterPro" id="IPR037966">
    <property type="entry name" value="Brd8_Bromo_dom"/>
</dbReference>
<dbReference type="AlphaFoldDB" id="A0AAJ6QMA9"/>
<feature type="coiled-coil region" evidence="3">
    <location>
        <begin position="92"/>
        <end position="126"/>
    </location>
</feature>
<gene>
    <name evidence="7" type="primary">LOC100899100</name>
</gene>
<keyword evidence="1 2" id="KW-0103">Bromodomain</keyword>